<feature type="transmembrane region" description="Helical" evidence="1">
    <location>
        <begin position="172"/>
        <end position="197"/>
    </location>
</feature>
<dbReference type="PATRIC" id="fig|679936.5.peg.3001"/>
<gene>
    <name evidence="2" type="ordered locus">Sulac_2906</name>
</gene>
<proteinExistence type="predicted"/>
<reference evidence="2 3" key="2">
    <citation type="journal article" date="2012" name="Stand. Genomic Sci.">
        <title>Complete genome sequence of the moderately thermophilic mineral-sulfide-oxidizing firmicute Sulfobacillus acidophilus type strain (NAL(T)).</title>
        <authorList>
            <person name="Anderson I."/>
            <person name="Chertkov O."/>
            <person name="Chen A."/>
            <person name="Saunders E."/>
            <person name="Lapidus A."/>
            <person name="Nolan M."/>
            <person name="Lucas S."/>
            <person name="Hammon N."/>
            <person name="Deshpande S."/>
            <person name="Cheng J.F."/>
            <person name="Han C."/>
            <person name="Tapia R."/>
            <person name="Goodwin L.A."/>
            <person name="Pitluck S."/>
            <person name="Liolios K."/>
            <person name="Pagani I."/>
            <person name="Ivanova N."/>
            <person name="Mikhailova N."/>
            <person name="Pati A."/>
            <person name="Palaniappan K."/>
            <person name="Land M."/>
            <person name="Pan C."/>
            <person name="Rohde M."/>
            <person name="Pukall R."/>
            <person name="Goker M."/>
            <person name="Detter J.C."/>
            <person name="Woyke T."/>
            <person name="Bristow J."/>
            <person name="Eisen J.A."/>
            <person name="Markowitz V."/>
            <person name="Hugenholtz P."/>
            <person name="Kyrpides N.C."/>
            <person name="Klenk H.P."/>
            <person name="Mavromatis K."/>
        </authorList>
    </citation>
    <scope>NUCLEOTIDE SEQUENCE [LARGE SCALE GENOMIC DNA]</scope>
    <source>
        <strain evidence="3">ATCC 700253 / DSM 10332 / NAL</strain>
    </source>
</reference>
<feature type="transmembrane region" description="Helical" evidence="1">
    <location>
        <begin position="16"/>
        <end position="33"/>
    </location>
</feature>
<dbReference type="KEGG" id="sap:Sulac_2906"/>
<accession>G8TZN7</accession>
<evidence type="ECO:0008006" key="4">
    <source>
        <dbReference type="Google" id="ProtNLM"/>
    </source>
</evidence>
<dbReference type="EMBL" id="CP003179">
    <property type="protein sequence ID" value="AEW06367.1"/>
    <property type="molecule type" value="Genomic_DNA"/>
</dbReference>
<keyword evidence="1" id="KW-1133">Transmembrane helix</keyword>
<reference evidence="3" key="1">
    <citation type="submission" date="2011-12" db="EMBL/GenBank/DDBJ databases">
        <title>The complete genome of chromosome of Sulfobacillus acidophilus DSM 10332.</title>
        <authorList>
            <person name="Lucas S."/>
            <person name="Han J."/>
            <person name="Lapidus A."/>
            <person name="Bruce D."/>
            <person name="Goodwin L."/>
            <person name="Pitluck S."/>
            <person name="Peters L."/>
            <person name="Kyrpides N."/>
            <person name="Mavromatis K."/>
            <person name="Ivanova N."/>
            <person name="Mikhailova N."/>
            <person name="Chertkov O."/>
            <person name="Saunders E."/>
            <person name="Detter J.C."/>
            <person name="Tapia R."/>
            <person name="Han C."/>
            <person name="Land M."/>
            <person name="Hauser L."/>
            <person name="Markowitz V."/>
            <person name="Cheng J.-F."/>
            <person name="Hugenholtz P."/>
            <person name="Woyke T."/>
            <person name="Wu D."/>
            <person name="Pukall R."/>
            <person name="Gehrich-Schroeter G."/>
            <person name="Schneider S."/>
            <person name="Klenk H.-P."/>
            <person name="Eisen J.A."/>
        </authorList>
    </citation>
    <scope>NUCLEOTIDE SEQUENCE [LARGE SCALE GENOMIC DNA]</scope>
    <source>
        <strain evidence="3">ATCC 700253 / DSM 10332 / NAL</strain>
    </source>
</reference>
<dbReference type="Proteomes" id="UP000005439">
    <property type="component" value="Chromosome"/>
</dbReference>
<dbReference type="HOGENOM" id="CLU_942587_0_0_9"/>
<name>G8TZN7_SULAD</name>
<feature type="transmembrane region" description="Helical" evidence="1">
    <location>
        <begin position="138"/>
        <end position="160"/>
    </location>
</feature>
<evidence type="ECO:0000313" key="2">
    <source>
        <dbReference type="EMBL" id="AEW06367.1"/>
    </source>
</evidence>
<keyword evidence="1" id="KW-0472">Membrane</keyword>
<keyword evidence="3" id="KW-1185">Reference proteome</keyword>
<dbReference type="AlphaFoldDB" id="G8TZN7"/>
<dbReference type="STRING" id="679936.Sulac_2906"/>
<sequence>MHIPINLWNPTSGLPIPWVLLTAWLLGMLHGITPDEHTWPITFSYAIGSYSRRGGLMAGLSFSLAFTVQRGIASELAYLALARWMENPHIDAVVYVIVGIAMAAAGFYIRTRGAVIHLHGLETHRHDYDELREIPPQLAMVHGFLAGWGFGSFALILYTVLAPSMHSAWWGWAPGVMFGLGTTLVQALAGMLFGHWMTRLGFSAGTIRRIAQSTAGTTLWWGGWAFVTAGTVSLIRPAWTSWAIVTPLKIHNLHTLGIGFVLVTFTVLIVGFGSLWRAVKWAKHRPVRS</sequence>
<feature type="transmembrane region" description="Helical" evidence="1">
    <location>
        <begin position="92"/>
        <end position="109"/>
    </location>
</feature>
<feature type="transmembrane region" description="Helical" evidence="1">
    <location>
        <begin position="256"/>
        <end position="279"/>
    </location>
</feature>
<organism evidence="2 3">
    <name type="scientific">Sulfobacillus acidophilus (strain ATCC 700253 / DSM 10332 / NAL)</name>
    <dbReference type="NCBI Taxonomy" id="679936"/>
    <lineage>
        <taxon>Bacteria</taxon>
        <taxon>Bacillati</taxon>
        <taxon>Bacillota</taxon>
        <taxon>Clostridia</taxon>
        <taxon>Eubacteriales</taxon>
        <taxon>Clostridiales Family XVII. Incertae Sedis</taxon>
        <taxon>Sulfobacillus</taxon>
    </lineage>
</organism>
<evidence type="ECO:0000256" key="1">
    <source>
        <dbReference type="SAM" id="Phobius"/>
    </source>
</evidence>
<keyword evidence="1" id="KW-0812">Transmembrane</keyword>
<protein>
    <recommendedName>
        <fullName evidence="4">Urease accessory protein UreH-like transmembrane domain-containing protein</fullName>
    </recommendedName>
</protein>
<evidence type="ECO:0000313" key="3">
    <source>
        <dbReference type="Proteomes" id="UP000005439"/>
    </source>
</evidence>
<feature type="transmembrane region" description="Helical" evidence="1">
    <location>
        <begin position="218"/>
        <end position="236"/>
    </location>
</feature>